<evidence type="ECO:0000256" key="11">
    <source>
        <dbReference type="RuleBase" id="RU000537"/>
    </source>
</evidence>
<dbReference type="PROSITE" id="PS00755">
    <property type="entry name" value="SECY_1"/>
    <property type="match status" value="1"/>
</dbReference>
<feature type="transmembrane region" description="Helical" evidence="10">
    <location>
        <begin position="307"/>
        <end position="327"/>
    </location>
</feature>
<dbReference type="Gene3D" id="1.10.3370.10">
    <property type="entry name" value="SecY subunit domain"/>
    <property type="match status" value="1"/>
</dbReference>
<reference evidence="14 15" key="1">
    <citation type="submission" date="2018-08" db="EMBL/GenBank/DDBJ databases">
        <title>A genome reference for cultivated species of the human gut microbiota.</title>
        <authorList>
            <person name="Zou Y."/>
            <person name="Xue W."/>
            <person name="Luo G."/>
        </authorList>
    </citation>
    <scope>NUCLEOTIDE SEQUENCE [LARGE SCALE GENOMIC DNA]</scope>
    <source>
        <strain evidence="14 15">AF24-29</strain>
    </source>
</reference>
<dbReference type="GeneID" id="83016084"/>
<keyword evidence="7 10" id="KW-0811">Translocation</keyword>
<evidence type="ECO:0000256" key="13">
    <source>
        <dbReference type="RuleBase" id="RU004349"/>
    </source>
</evidence>
<name>A0A412FX64_9FIRM</name>
<keyword evidence="4 10" id="KW-0812">Transmembrane</keyword>
<comment type="function">
    <text evidence="10 11">The central subunit of the protein translocation channel SecYEG. Consists of two halves formed by TMs 1-5 and 6-10. These two domains form a lateral gate at the front which open onto the bilayer between TMs 2 and 7, and are clamped together by SecE at the back. The channel is closed by both a pore ring composed of hydrophobic SecY resides and a short helix (helix 2A) on the extracellular side of the membrane which forms a plug. The plug probably moves laterally to allow the channel to open. The ring and the pore may move independently.</text>
</comment>
<dbReference type="HAMAP" id="MF_01465">
    <property type="entry name" value="SecY"/>
    <property type="match status" value="1"/>
</dbReference>
<evidence type="ECO:0000256" key="10">
    <source>
        <dbReference type="HAMAP-Rule" id="MF_01465"/>
    </source>
</evidence>
<evidence type="ECO:0000313" key="15">
    <source>
        <dbReference type="Proteomes" id="UP000284178"/>
    </source>
</evidence>
<dbReference type="PRINTS" id="PR00303">
    <property type="entry name" value="SECYTRNLCASE"/>
</dbReference>
<feature type="transmembrane region" description="Helical" evidence="10">
    <location>
        <begin position="69"/>
        <end position="93"/>
    </location>
</feature>
<keyword evidence="8 10" id="KW-0472">Membrane</keyword>
<dbReference type="GO" id="GO:0005886">
    <property type="term" value="C:plasma membrane"/>
    <property type="evidence" value="ECO:0007669"/>
    <property type="project" value="UniProtKB-SubCell"/>
</dbReference>
<evidence type="ECO:0000256" key="9">
    <source>
        <dbReference type="ARBA" id="ARBA00039733"/>
    </source>
</evidence>
<keyword evidence="10" id="KW-1003">Cell membrane</keyword>
<dbReference type="AlphaFoldDB" id="A0A412FX64"/>
<dbReference type="GO" id="GO:0065002">
    <property type="term" value="P:intracellular protein transmembrane transport"/>
    <property type="evidence" value="ECO:0007669"/>
    <property type="project" value="UniProtKB-UniRule"/>
</dbReference>
<feature type="transmembrane region" description="Helical" evidence="10">
    <location>
        <begin position="365"/>
        <end position="383"/>
    </location>
</feature>
<evidence type="ECO:0000256" key="12">
    <source>
        <dbReference type="RuleBase" id="RU003484"/>
    </source>
</evidence>
<keyword evidence="5 10" id="KW-0653">Protein transport</keyword>
<feature type="transmembrane region" description="Helical" evidence="10">
    <location>
        <begin position="389"/>
        <end position="408"/>
    </location>
</feature>
<gene>
    <name evidence="10" type="primary">secY</name>
    <name evidence="14" type="ORF">DWY25_11840</name>
</gene>
<sequence>MIQTFTSLFKNKEIRSKIIFTLAMLFIYRLGSGIPVPGVDATALTAGIADNSILGMMNLLGGGALQRLSVFALGVTPYITASIIIQLMSMDVIPALTEMAKSGQQGRMKMDKITRYMGVVLAFIQAFTMVYAFDKSYGILSGAGVSTYLYVATVLTAGTMFLLWVGDQISTKGIGNGVSIIIFAGIVANIPFQFIQVFNTLVDTTNNTAMFNGILTFMLYVLMYLLIIVLVVFMQLATRKIPVQYTSSSMTKGRNDMTYLPLKINSASVIPVIFASAIMTAPLTIMSFFEANSFTTTLNNILSLQKPLGLCIYAVLIVLFTFFYTNLQVDPEKIAENLGKSGTYIPGIRPGTETKEYLSKVLNRITVLGAIFLVFIALLPYVLPMVTSLPSSVSMGGTGIIIVVGVAMETMSQLKGQLTQKSYRGFIQK</sequence>
<dbReference type="PANTHER" id="PTHR10906">
    <property type="entry name" value="SECY/SEC61-ALPHA FAMILY MEMBER"/>
    <property type="match status" value="1"/>
</dbReference>
<dbReference type="RefSeq" id="WP_117895402.1">
    <property type="nucleotide sequence ID" value="NZ_CABJCV010000014.1"/>
</dbReference>
<dbReference type="GO" id="GO:0006605">
    <property type="term" value="P:protein targeting"/>
    <property type="evidence" value="ECO:0007669"/>
    <property type="project" value="UniProtKB-UniRule"/>
</dbReference>
<dbReference type="InterPro" id="IPR023201">
    <property type="entry name" value="SecY_dom_sf"/>
</dbReference>
<feature type="transmembrane region" description="Helical" evidence="10">
    <location>
        <begin position="264"/>
        <end position="287"/>
    </location>
</feature>
<comment type="similarity">
    <text evidence="2 10 13">Belongs to the SecY/SEC61-alpha family.</text>
</comment>
<evidence type="ECO:0000256" key="4">
    <source>
        <dbReference type="ARBA" id="ARBA00022692"/>
    </source>
</evidence>
<protein>
    <recommendedName>
        <fullName evidence="9 10">Protein translocase subunit SecY</fullName>
    </recommendedName>
</protein>
<evidence type="ECO:0000256" key="1">
    <source>
        <dbReference type="ARBA" id="ARBA00004141"/>
    </source>
</evidence>
<evidence type="ECO:0000256" key="8">
    <source>
        <dbReference type="ARBA" id="ARBA00023136"/>
    </source>
</evidence>
<comment type="caution">
    <text evidence="14">The sequence shown here is derived from an EMBL/GenBank/DDBJ whole genome shotgun (WGS) entry which is preliminary data.</text>
</comment>
<feature type="transmembrane region" description="Helical" evidence="10">
    <location>
        <begin position="113"/>
        <end position="133"/>
    </location>
</feature>
<organism evidence="14 15">
    <name type="scientific">Holdemania filiformis</name>
    <dbReference type="NCBI Taxonomy" id="61171"/>
    <lineage>
        <taxon>Bacteria</taxon>
        <taxon>Bacillati</taxon>
        <taxon>Bacillota</taxon>
        <taxon>Erysipelotrichia</taxon>
        <taxon>Erysipelotrichales</taxon>
        <taxon>Erysipelotrichaceae</taxon>
        <taxon>Holdemania</taxon>
    </lineage>
</organism>
<keyword evidence="15" id="KW-1185">Reference proteome</keyword>
<feature type="transmembrane region" description="Helical" evidence="10">
    <location>
        <begin position="210"/>
        <end position="233"/>
    </location>
</feature>
<dbReference type="PROSITE" id="PS00756">
    <property type="entry name" value="SECY_2"/>
    <property type="match status" value="1"/>
</dbReference>
<evidence type="ECO:0000256" key="5">
    <source>
        <dbReference type="ARBA" id="ARBA00022927"/>
    </source>
</evidence>
<dbReference type="SUPFAM" id="SSF103491">
    <property type="entry name" value="Preprotein translocase SecY subunit"/>
    <property type="match status" value="1"/>
</dbReference>
<evidence type="ECO:0000256" key="6">
    <source>
        <dbReference type="ARBA" id="ARBA00022989"/>
    </source>
</evidence>
<dbReference type="NCBIfam" id="TIGR00967">
    <property type="entry name" value="3a0501s007"/>
    <property type="match status" value="1"/>
</dbReference>
<dbReference type="InterPro" id="IPR030659">
    <property type="entry name" value="SecY_CS"/>
</dbReference>
<comment type="subcellular location">
    <subcellularLocation>
        <location evidence="10">Cell membrane</location>
        <topology evidence="10">Multi-pass membrane protein</topology>
    </subcellularLocation>
    <subcellularLocation>
        <location evidence="1 12">Membrane</location>
        <topology evidence="1 12">Multi-pass membrane protein</topology>
    </subcellularLocation>
</comment>
<dbReference type="InterPro" id="IPR002208">
    <property type="entry name" value="SecY/SEC61-alpha"/>
</dbReference>
<feature type="transmembrane region" description="Helical" evidence="10">
    <location>
        <begin position="177"/>
        <end position="198"/>
    </location>
</feature>
<dbReference type="InterPro" id="IPR026593">
    <property type="entry name" value="SecY"/>
</dbReference>
<feature type="transmembrane region" description="Helical" evidence="10">
    <location>
        <begin position="145"/>
        <end position="165"/>
    </location>
</feature>
<evidence type="ECO:0000313" key="14">
    <source>
        <dbReference type="EMBL" id="RGR72750.1"/>
    </source>
</evidence>
<keyword evidence="6 10" id="KW-1133">Transmembrane helix</keyword>
<dbReference type="EMBL" id="QRUP01000014">
    <property type="protein sequence ID" value="RGR72750.1"/>
    <property type="molecule type" value="Genomic_DNA"/>
</dbReference>
<dbReference type="Proteomes" id="UP000284178">
    <property type="component" value="Unassembled WGS sequence"/>
</dbReference>
<evidence type="ECO:0000256" key="2">
    <source>
        <dbReference type="ARBA" id="ARBA00005751"/>
    </source>
</evidence>
<dbReference type="FunFam" id="1.10.3370.10:FF:000001">
    <property type="entry name" value="Preprotein translocase subunit SecY"/>
    <property type="match status" value="1"/>
</dbReference>
<evidence type="ECO:0000256" key="3">
    <source>
        <dbReference type="ARBA" id="ARBA00022448"/>
    </source>
</evidence>
<evidence type="ECO:0000256" key="7">
    <source>
        <dbReference type="ARBA" id="ARBA00023010"/>
    </source>
</evidence>
<proteinExistence type="inferred from homology"/>
<comment type="subunit">
    <text evidence="10">Component of the Sec protein translocase complex. Heterotrimer consisting of SecY, SecE and SecG subunits. The heterotrimers can form oligomers, although 1 heterotrimer is thought to be able to translocate proteins. Interacts with the ribosome. Interacts with SecDF, and other proteins may be involved. Interacts with SecA.</text>
</comment>
<comment type="caution">
    <text evidence="10">Lacks conserved residue(s) required for the propagation of feature annotation.</text>
</comment>
<keyword evidence="3 10" id="KW-0813">Transport</keyword>
<dbReference type="Pfam" id="PF00344">
    <property type="entry name" value="SecY"/>
    <property type="match status" value="1"/>
</dbReference>
<dbReference type="GO" id="GO:0043952">
    <property type="term" value="P:protein transport by the Sec complex"/>
    <property type="evidence" value="ECO:0007669"/>
    <property type="project" value="UniProtKB-UniRule"/>
</dbReference>
<accession>A0A412FX64</accession>
<dbReference type="PIRSF" id="PIRSF004557">
    <property type="entry name" value="SecY"/>
    <property type="match status" value="1"/>
</dbReference>